<dbReference type="GO" id="GO:1990189">
    <property type="term" value="F:protein N-terminal-serine acetyltransferase activity"/>
    <property type="evidence" value="ECO:0007669"/>
    <property type="project" value="TreeGrafter"/>
</dbReference>
<dbReference type="InterPro" id="IPR000182">
    <property type="entry name" value="GNAT_dom"/>
</dbReference>
<dbReference type="AlphaFoldDB" id="J4GDP0"/>
<gene>
    <name evidence="2" type="ORF">FIBRA_07176</name>
</gene>
<dbReference type="SUPFAM" id="SSF55729">
    <property type="entry name" value="Acyl-CoA N-acyltransferases (Nat)"/>
    <property type="match status" value="1"/>
</dbReference>
<protein>
    <recommendedName>
        <fullName evidence="1">N-acetyltransferase domain-containing protein</fullName>
    </recommendedName>
</protein>
<dbReference type="HOGENOM" id="CLU_078023_0_0_1"/>
<dbReference type="InterPro" id="IPR016181">
    <property type="entry name" value="Acyl_CoA_acyltransferase"/>
</dbReference>
<dbReference type="PANTHER" id="PTHR43441">
    <property type="entry name" value="RIBOSOMAL-PROTEIN-SERINE ACETYLTRANSFERASE"/>
    <property type="match status" value="1"/>
</dbReference>
<dbReference type="PROSITE" id="PS51186">
    <property type="entry name" value="GNAT"/>
    <property type="match status" value="1"/>
</dbReference>
<dbReference type="Proteomes" id="UP000006352">
    <property type="component" value="Unassembled WGS sequence"/>
</dbReference>
<accession>J4GDP0</accession>
<evidence type="ECO:0000313" key="2">
    <source>
        <dbReference type="EMBL" id="CCM04978.1"/>
    </source>
</evidence>
<feature type="domain" description="N-acetyltransferase" evidence="1">
    <location>
        <begin position="56"/>
        <end position="209"/>
    </location>
</feature>
<dbReference type="Gene3D" id="3.40.630.30">
    <property type="match status" value="1"/>
</dbReference>
<dbReference type="InterPro" id="IPR051908">
    <property type="entry name" value="Ribosomal_N-acetyltransferase"/>
</dbReference>
<dbReference type="EMBL" id="HE797175">
    <property type="protein sequence ID" value="CCM04978.1"/>
    <property type="molecule type" value="Genomic_DNA"/>
</dbReference>
<dbReference type="RefSeq" id="XP_012184261.1">
    <property type="nucleotide sequence ID" value="XM_012328871.1"/>
</dbReference>
<evidence type="ECO:0000313" key="3">
    <source>
        <dbReference type="Proteomes" id="UP000006352"/>
    </source>
</evidence>
<dbReference type="Pfam" id="PF13302">
    <property type="entry name" value="Acetyltransf_3"/>
    <property type="match status" value="1"/>
</dbReference>
<evidence type="ECO:0000259" key="1">
    <source>
        <dbReference type="PROSITE" id="PS51186"/>
    </source>
</evidence>
<dbReference type="PANTHER" id="PTHR43441:SF5">
    <property type="entry name" value="FAMILY ACETYLTRANSFERASE, PUTATIVE-RELATED"/>
    <property type="match status" value="1"/>
</dbReference>
<name>J4GDP0_9APHY</name>
<dbReference type="STRING" id="599839.J4GDP0"/>
<sequence>MSDSEIYGSDPYDINFNFPLHSESLESERVRLTPFIPSVHGQLYWDNVSAHHDELFRHYPITHGSLAEFLAYVEKYYRRNPEFVMFAIIDKTRCDDAHPVLGGGSMAGVIALLRTSPTELVTEIGYVLVFQAFQRTHVAANAVGILMRYCLELPSASPPGLGLRRVQWVASPNNQGSIRLAQKMGFKSEGLMKWTRVLPQGVVDTRPCREGDPYFPRGGMDGFLMTVCWDDWESGERETVKRMINR</sequence>
<keyword evidence="3" id="KW-1185">Reference proteome</keyword>
<organism evidence="2 3">
    <name type="scientific">Fibroporia radiculosa</name>
    <dbReference type="NCBI Taxonomy" id="599839"/>
    <lineage>
        <taxon>Eukaryota</taxon>
        <taxon>Fungi</taxon>
        <taxon>Dikarya</taxon>
        <taxon>Basidiomycota</taxon>
        <taxon>Agaricomycotina</taxon>
        <taxon>Agaricomycetes</taxon>
        <taxon>Polyporales</taxon>
        <taxon>Fibroporiaceae</taxon>
        <taxon>Fibroporia</taxon>
    </lineage>
</organism>
<dbReference type="GeneID" id="24099889"/>
<proteinExistence type="predicted"/>
<dbReference type="InParanoid" id="J4GDP0"/>
<dbReference type="OrthoDB" id="41238at2759"/>
<dbReference type="GO" id="GO:0008999">
    <property type="term" value="F:protein-N-terminal-alanine acetyltransferase activity"/>
    <property type="evidence" value="ECO:0007669"/>
    <property type="project" value="TreeGrafter"/>
</dbReference>
<reference evidence="2 3" key="1">
    <citation type="journal article" date="2012" name="Appl. Environ. Microbiol.">
        <title>Short-read sequencing for genomic analysis of the brown rot fungus Fibroporia radiculosa.</title>
        <authorList>
            <person name="Tang J.D."/>
            <person name="Perkins A.D."/>
            <person name="Sonstegard T.S."/>
            <person name="Schroeder S.G."/>
            <person name="Burgess S.C."/>
            <person name="Diehl S.V."/>
        </authorList>
    </citation>
    <scope>NUCLEOTIDE SEQUENCE [LARGE SCALE GENOMIC DNA]</scope>
    <source>
        <strain evidence="2 3">TFFH 294</strain>
    </source>
</reference>